<dbReference type="STRING" id="604088.SAMN04488060_0052"/>
<reference evidence="2" key="1">
    <citation type="submission" date="2016-10" db="EMBL/GenBank/DDBJ databases">
        <authorList>
            <person name="Varghese N."/>
            <person name="Submissions S."/>
        </authorList>
    </citation>
    <scope>NUCLEOTIDE SEQUENCE [LARGE SCALE GENOMIC DNA]</scope>
    <source>
        <strain evidence="2">CGMCC 1.7715</strain>
    </source>
</reference>
<proteinExistence type="predicted"/>
<evidence type="ECO:0000313" key="1">
    <source>
        <dbReference type="EMBL" id="SFO82112.1"/>
    </source>
</evidence>
<dbReference type="RefSeq" id="WP_090476244.1">
    <property type="nucleotide sequence ID" value="NZ_FOWZ01000001.1"/>
</dbReference>
<evidence type="ECO:0000313" key="2">
    <source>
        <dbReference type="Proteomes" id="UP000199331"/>
    </source>
</evidence>
<accession>A0A1I5KAM0</accession>
<dbReference type="EMBL" id="FOWZ01000001">
    <property type="protein sequence ID" value="SFO82112.1"/>
    <property type="molecule type" value="Genomic_DNA"/>
</dbReference>
<protein>
    <recommendedName>
        <fullName evidence="3">Tetratricopeptide repeat-containing protein</fullName>
    </recommendedName>
</protein>
<gene>
    <name evidence="1" type="ORF">SAMN04488060_0052</name>
</gene>
<dbReference type="Proteomes" id="UP000199331">
    <property type="component" value="Unassembled WGS sequence"/>
</dbReference>
<name>A0A1I5KAM0_9SPHN</name>
<evidence type="ECO:0008006" key="3">
    <source>
        <dbReference type="Google" id="ProtNLM"/>
    </source>
</evidence>
<dbReference type="AlphaFoldDB" id="A0A1I5KAM0"/>
<sequence>MLRNAVGYLSLLRALFFAKRGNASRARKEFQTAQARLRAQPEFADAFDARILMMEGRGDDARLKLSQTMKALETRRDDNGRYISLYCRHFLEIYDRDGSARARKTEADTLSPSGHLLQFLPFFSKESISRIIDEQAATQDRAL</sequence>
<organism evidence="1 2">
    <name type="scientific">Qipengyuania nanhaisediminis</name>
    <dbReference type="NCBI Taxonomy" id="604088"/>
    <lineage>
        <taxon>Bacteria</taxon>
        <taxon>Pseudomonadati</taxon>
        <taxon>Pseudomonadota</taxon>
        <taxon>Alphaproteobacteria</taxon>
        <taxon>Sphingomonadales</taxon>
        <taxon>Erythrobacteraceae</taxon>
        <taxon>Qipengyuania</taxon>
    </lineage>
</organism>
<keyword evidence="2" id="KW-1185">Reference proteome</keyword>
<dbReference type="OrthoDB" id="9798343at2"/>